<gene>
    <name evidence="2" type="ORF">C1H76_2617</name>
</gene>
<evidence type="ECO:0000313" key="2">
    <source>
        <dbReference type="EMBL" id="TKX25125.1"/>
    </source>
</evidence>
<evidence type="ECO:0000256" key="1">
    <source>
        <dbReference type="SAM" id="MobiDB-lite"/>
    </source>
</evidence>
<name>A0A4U7B5V4_9PEZI</name>
<reference evidence="2 3" key="1">
    <citation type="submission" date="2018-02" db="EMBL/GenBank/DDBJ databases">
        <title>Draft genome sequences of Elsinoe sp., causing black scab on jojoba.</title>
        <authorList>
            <person name="Stodart B."/>
            <person name="Jeffress S."/>
            <person name="Ash G."/>
            <person name="Arun Chinnappa K."/>
        </authorList>
    </citation>
    <scope>NUCLEOTIDE SEQUENCE [LARGE SCALE GENOMIC DNA]</scope>
    <source>
        <strain evidence="2 3">Hillstone_2</strain>
    </source>
</reference>
<dbReference type="EMBL" id="PTQR01000031">
    <property type="protein sequence ID" value="TKX25125.1"/>
    <property type="molecule type" value="Genomic_DNA"/>
</dbReference>
<feature type="region of interest" description="Disordered" evidence="1">
    <location>
        <begin position="1"/>
        <end position="20"/>
    </location>
</feature>
<proteinExistence type="predicted"/>
<dbReference type="Proteomes" id="UP000308133">
    <property type="component" value="Unassembled WGS sequence"/>
</dbReference>
<accession>A0A4U7B5V4</accession>
<comment type="caution">
    <text evidence="2">The sequence shown here is derived from an EMBL/GenBank/DDBJ whole genome shotgun (WGS) entry which is preliminary data.</text>
</comment>
<dbReference type="AlphaFoldDB" id="A0A4U7B5V4"/>
<organism evidence="2 3">
    <name type="scientific">Elsinoe australis</name>
    <dbReference type="NCBI Taxonomy" id="40998"/>
    <lineage>
        <taxon>Eukaryota</taxon>
        <taxon>Fungi</taxon>
        <taxon>Dikarya</taxon>
        <taxon>Ascomycota</taxon>
        <taxon>Pezizomycotina</taxon>
        <taxon>Dothideomycetes</taxon>
        <taxon>Dothideomycetidae</taxon>
        <taxon>Myriangiales</taxon>
        <taxon>Elsinoaceae</taxon>
        <taxon>Elsinoe</taxon>
    </lineage>
</organism>
<evidence type="ECO:0000313" key="3">
    <source>
        <dbReference type="Proteomes" id="UP000308133"/>
    </source>
</evidence>
<sequence length="325" mass="37114">MGQKQASRQKGLKRSDERSHDEYAVLKEQLRERDSTIARLETDLANSIDVILDLRKSPDCPDNATLRKELESLLYQITRWATITFVKSKIDIKFKRVYRIKSSDLPDLLKQNMPGYCTTQDAQYKRDILAYLVASTITEHHVRFGPFGPADMGGKDAEWSSFSDAAYTLEQVTSDHAYKDWLLKTQSVLIQADMWSDFTCKLEESLRDSLCTSINKFTNIKANTDMRGGLDKIAAAAVALSLRLHFHPATFRFTPYYFDMEKKDECKIYSGAIHEAYHQGPVSDGSRIAAIVYPGLARIRDEMGQEMPEEIISKVQVLLDEHQKK</sequence>
<protein>
    <submittedName>
        <fullName evidence="2">Uncharacterized protein</fullName>
    </submittedName>
</protein>